<reference evidence="10" key="1">
    <citation type="submission" date="2021-03" db="EMBL/GenBank/DDBJ databases">
        <title>Antimicrobial resistance genes in bacteria isolated from Japanese honey, and their potential for conferring macrolide and lincosamide resistance in the American foulbrood pathogen Paenibacillus larvae.</title>
        <authorList>
            <person name="Okamoto M."/>
            <person name="Kumagai M."/>
            <person name="Kanamori H."/>
            <person name="Takamatsu D."/>
        </authorList>
    </citation>
    <scope>NUCLEOTIDE SEQUENCE</scope>
    <source>
        <strain evidence="10">J43TS3</strain>
    </source>
</reference>
<evidence type="ECO:0000256" key="1">
    <source>
        <dbReference type="ARBA" id="ARBA00010641"/>
    </source>
</evidence>
<dbReference type="InterPro" id="IPR013325">
    <property type="entry name" value="RNA_pol_sigma_r2"/>
</dbReference>
<dbReference type="GO" id="GO:0006352">
    <property type="term" value="P:DNA-templated transcription initiation"/>
    <property type="evidence" value="ECO:0007669"/>
    <property type="project" value="InterPro"/>
</dbReference>
<keyword evidence="4 6" id="KW-0238">DNA-binding</keyword>
<sequence length="261" mass="30188">MNIPISSSEELSMKSVALDNQTMQSSHSNPPTELVEKARKGDQDAFGELVRLHRERALGWAQSITKDTFLAEDIVQDALIRAFLKLGTLMDTKKFLPWLRQIVRNQAYMKMRRGGPYRNEQPFALFTPSNEERTIHAQRVDWSDVDQILFFMSRSSREHAKQKEPIAYLLRAEIMENIRSLLHCLTDKERSIFEAHFFGELTPVDIAGLFGMQTANVYNLLSRSKRKVQRERIRISINDYVKNRARAKLPAKKILAPPPDF</sequence>
<evidence type="ECO:0000259" key="8">
    <source>
        <dbReference type="Pfam" id="PF04542"/>
    </source>
</evidence>
<dbReference type="GO" id="GO:0006950">
    <property type="term" value="P:response to stress"/>
    <property type="evidence" value="ECO:0007669"/>
    <property type="project" value="UniProtKB-ARBA"/>
</dbReference>
<gene>
    <name evidence="10" type="ORF">J43TS3_29900</name>
</gene>
<keyword evidence="2 6" id="KW-0805">Transcription regulation</keyword>
<dbReference type="Proteomes" id="UP000676917">
    <property type="component" value="Unassembled WGS sequence"/>
</dbReference>
<dbReference type="InterPro" id="IPR036388">
    <property type="entry name" value="WH-like_DNA-bd_sf"/>
</dbReference>
<keyword evidence="3 6" id="KW-0731">Sigma factor</keyword>
<dbReference type="InterPro" id="IPR007627">
    <property type="entry name" value="RNA_pol_sigma70_r2"/>
</dbReference>
<evidence type="ECO:0000313" key="10">
    <source>
        <dbReference type="EMBL" id="GIO28379.1"/>
    </source>
</evidence>
<dbReference type="InterPro" id="IPR013249">
    <property type="entry name" value="RNA_pol_sigma70_r4_t2"/>
</dbReference>
<proteinExistence type="inferred from homology"/>
<accession>A0A919XB52</accession>
<organism evidence="10 11">
    <name type="scientific">Ornithinibacillus bavariensis</name>
    <dbReference type="NCBI Taxonomy" id="545502"/>
    <lineage>
        <taxon>Bacteria</taxon>
        <taxon>Bacillati</taxon>
        <taxon>Bacillota</taxon>
        <taxon>Bacilli</taxon>
        <taxon>Bacillales</taxon>
        <taxon>Bacillaceae</taxon>
        <taxon>Ornithinibacillus</taxon>
    </lineage>
</organism>
<evidence type="ECO:0000256" key="4">
    <source>
        <dbReference type="ARBA" id="ARBA00023125"/>
    </source>
</evidence>
<dbReference type="PANTHER" id="PTHR43133:SF51">
    <property type="entry name" value="RNA POLYMERASE SIGMA FACTOR"/>
    <property type="match status" value="1"/>
</dbReference>
<feature type="region of interest" description="Disordered" evidence="7">
    <location>
        <begin position="20"/>
        <end position="40"/>
    </location>
</feature>
<keyword evidence="5 6" id="KW-0804">Transcription</keyword>
<name>A0A919XB52_9BACI</name>
<evidence type="ECO:0000256" key="2">
    <source>
        <dbReference type="ARBA" id="ARBA00023015"/>
    </source>
</evidence>
<evidence type="ECO:0000259" key="9">
    <source>
        <dbReference type="Pfam" id="PF08281"/>
    </source>
</evidence>
<dbReference type="SUPFAM" id="SSF88946">
    <property type="entry name" value="Sigma2 domain of RNA polymerase sigma factors"/>
    <property type="match status" value="1"/>
</dbReference>
<dbReference type="InterPro" id="IPR013324">
    <property type="entry name" value="RNA_pol_sigma_r3/r4-like"/>
</dbReference>
<dbReference type="RefSeq" id="WP_212921822.1">
    <property type="nucleotide sequence ID" value="NZ_BORP01000006.1"/>
</dbReference>
<dbReference type="InterPro" id="IPR000838">
    <property type="entry name" value="RNA_pol_sigma70_ECF_CS"/>
</dbReference>
<evidence type="ECO:0000313" key="11">
    <source>
        <dbReference type="Proteomes" id="UP000676917"/>
    </source>
</evidence>
<dbReference type="GO" id="GO:0016987">
    <property type="term" value="F:sigma factor activity"/>
    <property type="evidence" value="ECO:0007669"/>
    <property type="project" value="UniProtKB-KW"/>
</dbReference>
<dbReference type="Pfam" id="PF04542">
    <property type="entry name" value="Sigma70_r2"/>
    <property type="match status" value="1"/>
</dbReference>
<dbReference type="InterPro" id="IPR014284">
    <property type="entry name" value="RNA_pol_sigma-70_dom"/>
</dbReference>
<dbReference type="GO" id="GO:0003677">
    <property type="term" value="F:DNA binding"/>
    <property type="evidence" value="ECO:0007669"/>
    <property type="project" value="UniProtKB-KW"/>
</dbReference>
<dbReference type="InterPro" id="IPR039425">
    <property type="entry name" value="RNA_pol_sigma-70-like"/>
</dbReference>
<dbReference type="Gene3D" id="1.10.1740.10">
    <property type="match status" value="1"/>
</dbReference>
<evidence type="ECO:0000256" key="7">
    <source>
        <dbReference type="SAM" id="MobiDB-lite"/>
    </source>
</evidence>
<feature type="domain" description="RNA polymerase sigma-70 region 2" evidence="8">
    <location>
        <begin position="49"/>
        <end position="113"/>
    </location>
</feature>
<dbReference type="AlphaFoldDB" id="A0A919XB52"/>
<dbReference type="SUPFAM" id="SSF88659">
    <property type="entry name" value="Sigma3 and sigma4 domains of RNA polymerase sigma factors"/>
    <property type="match status" value="1"/>
</dbReference>
<dbReference type="Gene3D" id="1.10.10.10">
    <property type="entry name" value="Winged helix-like DNA-binding domain superfamily/Winged helix DNA-binding domain"/>
    <property type="match status" value="1"/>
</dbReference>
<comment type="similarity">
    <text evidence="1 6">Belongs to the sigma-70 factor family. ECF subfamily.</text>
</comment>
<feature type="domain" description="RNA polymerase sigma factor 70 region 4 type 2" evidence="9">
    <location>
        <begin position="176"/>
        <end position="227"/>
    </location>
</feature>
<evidence type="ECO:0000256" key="5">
    <source>
        <dbReference type="ARBA" id="ARBA00023163"/>
    </source>
</evidence>
<dbReference type="PROSITE" id="PS01063">
    <property type="entry name" value="SIGMA70_ECF"/>
    <property type="match status" value="1"/>
</dbReference>
<feature type="compositionally biased region" description="Polar residues" evidence="7">
    <location>
        <begin position="20"/>
        <end position="31"/>
    </location>
</feature>
<keyword evidence="11" id="KW-1185">Reference proteome</keyword>
<evidence type="ECO:0000256" key="6">
    <source>
        <dbReference type="RuleBase" id="RU000716"/>
    </source>
</evidence>
<dbReference type="PANTHER" id="PTHR43133">
    <property type="entry name" value="RNA POLYMERASE ECF-TYPE SIGMA FACTO"/>
    <property type="match status" value="1"/>
</dbReference>
<dbReference type="Pfam" id="PF08281">
    <property type="entry name" value="Sigma70_r4_2"/>
    <property type="match status" value="1"/>
</dbReference>
<protein>
    <recommendedName>
        <fullName evidence="6">RNA polymerase sigma factor</fullName>
    </recommendedName>
</protein>
<comment type="caution">
    <text evidence="10">The sequence shown here is derived from an EMBL/GenBank/DDBJ whole genome shotgun (WGS) entry which is preliminary data.</text>
</comment>
<dbReference type="NCBIfam" id="TIGR02937">
    <property type="entry name" value="sigma70-ECF"/>
    <property type="match status" value="1"/>
</dbReference>
<evidence type="ECO:0000256" key="3">
    <source>
        <dbReference type="ARBA" id="ARBA00023082"/>
    </source>
</evidence>
<dbReference type="EMBL" id="BORP01000006">
    <property type="protein sequence ID" value="GIO28379.1"/>
    <property type="molecule type" value="Genomic_DNA"/>
</dbReference>